<proteinExistence type="inferred from homology"/>
<comment type="subcellular location">
    <subcellularLocation>
        <location evidence="1 7">Cell membrane</location>
        <topology evidence="1 7">Multi-pass membrane protein</topology>
    </subcellularLocation>
</comment>
<keyword evidence="6 7" id="KW-0472">Membrane</keyword>
<evidence type="ECO:0000313" key="10">
    <source>
        <dbReference type="Proteomes" id="UP001235064"/>
    </source>
</evidence>
<gene>
    <name evidence="9" type="ORF">QSV35_05145</name>
</gene>
<keyword evidence="4 7" id="KW-0812">Transmembrane</keyword>
<keyword evidence="3" id="KW-1003">Cell membrane</keyword>
<dbReference type="PROSITE" id="PS50928">
    <property type="entry name" value="ABC_TM1"/>
    <property type="match status" value="1"/>
</dbReference>
<dbReference type="CDD" id="cd06261">
    <property type="entry name" value="TM_PBP2"/>
    <property type="match status" value="1"/>
</dbReference>
<feature type="transmembrane region" description="Helical" evidence="7">
    <location>
        <begin position="7"/>
        <end position="32"/>
    </location>
</feature>
<dbReference type="PANTHER" id="PTHR43744">
    <property type="entry name" value="ABC TRANSPORTER PERMEASE PROTEIN MG189-RELATED-RELATED"/>
    <property type="match status" value="1"/>
</dbReference>
<evidence type="ECO:0000313" key="9">
    <source>
        <dbReference type="EMBL" id="MDL9978705.1"/>
    </source>
</evidence>
<evidence type="ECO:0000259" key="8">
    <source>
        <dbReference type="PROSITE" id="PS50928"/>
    </source>
</evidence>
<feature type="domain" description="ABC transmembrane type-1" evidence="8">
    <location>
        <begin position="69"/>
        <end position="257"/>
    </location>
</feature>
<feature type="transmembrane region" description="Helical" evidence="7">
    <location>
        <begin position="238"/>
        <end position="257"/>
    </location>
</feature>
<dbReference type="Gene3D" id="1.10.3720.10">
    <property type="entry name" value="MetI-like"/>
    <property type="match status" value="1"/>
</dbReference>
<dbReference type="InterPro" id="IPR035906">
    <property type="entry name" value="MetI-like_sf"/>
</dbReference>
<dbReference type="EMBL" id="JASXSZ010000001">
    <property type="protein sequence ID" value="MDL9978705.1"/>
    <property type="molecule type" value="Genomic_DNA"/>
</dbReference>
<dbReference type="PANTHER" id="PTHR43744:SF3">
    <property type="entry name" value="LACTOSE TRANSPORT SYSTEM PERMEASE PROTEIN LACG"/>
    <property type="match status" value="1"/>
</dbReference>
<sequence>MRAFWGLVKYVSLIVACLLVLVPLSVVLFASFKTPKEYATTGPLSLPSNWFNFENFAIAFRQGGMLEGFVNTTIVLVISLAITILVGTMAAYAIDRFQFRGRGLVMALFLIATLIPSVTSQVATFQIIAGIGLFDTKASLVLLFAGTDIVSIYIFMQFMSSIPTSLDEAAMIDGANRWTIYWRVVLPLLKPAIATVIIIKGIAIYNEYYLPALYLPSEGMISTSLYRFKGPFGAHWEIITAGTILVIIPTLIAFLFLQRWIYKGLVAGAVK</sequence>
<comment type="caution">
    <text evidence="9">The sequence shown here is derived from an EMBL/GenBank/DDBJ whole genome shotgun (WGS) entry which is preliminary data.</text>
</comment>
<reference evidence="9 10" key="1">
    <citation type="submission" date="2023-06" db="EMBL/GenBank/DDBJ databases">
        <title>Microbacterium sp. nov., isolated from a waste landfill.</title>
        <authorList>
            <person name="Wen W."/>
        </authorList>
    </citation>
    <scope>NUCLEOTIDE SEQUENCE [LARGE SCALE GENOMIC DNA]</scope>
    <source>
        <strain evidence="9 10">ASV49</strain>
    </source>
</reference>
<name>A0ABT7MWA3_9MICO</name>
<evidence type="ECO:0000256" key="3">
    <source>
        <dbReference type="ARBA" id="ARBA00022475"/>
    </source>
</evidence>
<evidence type="ECO:0000256" key="1">
    <source>
        <dbReference type="ARBA" id="ARBA00004651"/>
    </source>
</evidence>
<feature type="transmembrane region" description="Helical" evidence="7">
    <location>
        <begin position="140"/>
        <end position="159"/>
    </location>
</feature>
<evidence type="ECO:0000256" key="5">
    <source>
        <dbReference type="ARBA" id="ARBA00022989"/>
    </source>
</evidence>
<evidence type="ECO:0000256" key="6">
    <source>
        <dbReference type="ARBA" id="ARBA00023136"/>
    </source>
</evidence>
<dbReference type="InterPro" id="IPR000515">
    <property type="entry name" value="MetI-like"/>
</dbReference>
<evidence type="ECO:0000256" key="4">
    <source>
        <dbReference type="ARBA" id="ARBA00022692"/>
    </source>
</evidence>
<organism evidence="9 10">
    <name type="scientific">Microbacterium candidum</name>
    <dbReference type="NCBI Taxonomy" id="3041922"/>
    <lineage>
        <taxon>Bacteria</taxon>
        <taxon>Bacillati</taxon>
        <taxon>Actinomycetota</taxon>
        <taxon>Actinomycetes</taxon>
        <taxon>Micrococcales</taxon>
        <taxon>Microbacteriaceae</taxon>
        <taxon>Microbacterium</taxon>
    </lineage>
</organism>
<dbReference type="Pfam" id="PF00528">
    <property type="entry name" value="BPD_transp_1"/>
    <property type="match status" value="1"/>
</dbReference>
<feature type="transmembrane region" description="Helical" evidence="7">
    <location>
        <begin position="74"/>
        <end position="94"/>
    </location>
</feature>
<evidence type="ECO:0000256" key="2">
    <source>
        <dbReference type="ARBA" id="ARBA00022448"/>
    </source>
</evidence>
<protein>
    <submittedName>
        <fullName evidence="9">Carbohydrate ABC transporter permease</fullName>
    </submittedName>
</protein>
<keyword evidence="5 7" id="KW-1133">Transmembrane helix</keyword>
<dbReference type="RefSeq" id="WP_286287350.1">
    <property type="nucleotide sequence ID" value="NZ_JASXSZ010000001.1"/>
</dbReference>
<feature type="transmembrane region" description="Helical" evidence="7">
    <location>
        <begin position="180"/>
        <end position="205"/>
    </location>
</feature>
<dbReference type="Proteomes" id="UP001235064">
    <property type="component" value="Unassembled WGS sequence"/>
</dbReference>
<feature type="transmembrane region" description="Helical" evidence="7">
    <location>
        <begin position="106"/>
        <end position="134"/>
    </location>
</feature>
<evidence type="ECO:0000256" key="7">
    <source>
        <dbReference type="RuleBase" id="RU363032"/>
    </source>
</evidence>
<dbReference type="SUPFAM" id="SSF161098">
    <property type="entry name" value="MetI-like"/>
    <property type="match status" value="1"/>
</dbReference>
<keyword evidence="10" id="KW-1185">Reference proteome</keyword>
<comment type="similarity">
    <text evidence="7">Belongs to the binding-protein-dependent transport system permease family.</text>
</comment>
<accession>A0ABT7MWA3</accession>
<keyword evidence="2 7" id="KW-0813">Transport</keyword>